<feature type="compositionally biased region" description="Basic and acidic residues" evidence="1">
    <location>
        <begin position="264"/>
        <end position="274"/>
    </location>
</feature>
<feature type="compositionally biased region" description="Acidic residues" evidence="1">
    <location>
        <begin position="235"/>
        <end position="255"/>
    </location>
</feature>
<proteinExistence type="predicted"/>
<accession>A0AAD7V489</accession>
<evidence type="ECO:0000259" key="2">
    <source>
        <dbReference type="SMART" id="SM00717"/>
    </source>
</evidence>
<evidence type="ECO:0000313" key="3">
    <source>
        <dbReference type="EMBL" id="KAJ8659058.1"/>
    </source>
</evidence>
<dbReference type="SMART" id="SM00717">
    <property type="entry name" value="SANT"/>
    <property type="match status" value="1"/>
</dbReference>
<evidence type="ECO:0000256" key="1">
    <source>
        <dbReference type="SAM" id="MobiDB-lite"/>
    </source>
</evidence>
<protein>
    <recommendedName>
        <fullName evidence="2">Myb-like domain-containing protein</fullName>
    </recommendedName>
</protein>
<dbReference type="EMBL" id="JARTCD010000020">
    <property type="protein sequence ID" value="KAJ8659058.1"/>
    <property type="molecule type" value="Genomic_DNA"/>
</dbReference>
<dbReference type="SUPFAM" id="SSF46689">
    <property type="entry name" value="Homeodomain-like"/>
    <property type="match status" value="1"/>
</dbReference>
<dbReference type="Proteomes" id="UP001234581">
    <property type="component" value="Unassembled WGS sequence"/>
</dbReference>
<gene>
    <name evidence="3" type="ORF">O0I10_005096</name>
</gene>
<keyword evidence="4" id="KW-1185">Reference proteome</keyword>
<dbReference type="AlphaFoldDB" id="A0AAD7V489"/>
<feature type="compositionally biased region" description="Low complexity" evidence="1">
    <location>
        <begin position="455"/>
        <end position="467"/>
    </location>
</feature>
<feature type="compositionally biased region" description="Low complexity" evidence="1">
    <location>
        <begin position="478"/>
        <end position="503"/>
    </location>
</feature>
<dbReference type="CDD" id="cd11660">
    <property type="entry name" value="SANT_TRF"/>
    <property type="match status" value="1"/>
</dbReference>
<feature type="compositionally biased region" description="Basic and acidic residues" evidence="1">
    <location>
        <begin position="404"/>
        <end position="423"/>
    </location>
</feature>
<organism evidence="3 4">
    <name type="scientific">Lichtheimia ornata</name>
    <dbReference type="NCBI Taxonomy" id="688661"/>
    <lineage>
        <taxon>Eukaryota</taxon>
        <taxon>Fungi</taxon>
        <taxon>Fungi incertae sedis</taxon>
        <taxon>Mucoromycota</taxon>
        <taxon>Mucoromycotina</taxon>
        <taxon>Mucoromycetes</taxon>
        <taxon>Mucorales</taxon>
        <taxon>Lichtheimiaceae</taxon>
        <taxon>Lichtheimia</taxon>
    </lineage>
</organism>
<evidence type="ECO:0000313" key="4">
    <source>
        <dbReference type="Proteomes" id="UP001234581"/>
    </source>
</evidence>
<dbReference type="RefSeq" id="XP_058343971.1">
    <property type="nucleotide sequence ID" value="XM_058485144.1"/>
</dbReference>
<dbReference type="Gene3D" id="1.10.246.220">
    <property type="match status" value="1"/>
</dbReference>
<dbReference type="InterPro" id="IPR001005">
    <property type="entry name" value="SANT/Myb"/>
</dbReference>
<name>A0AAD7V489_9FUNG</name>
<comment type="caution">
    <text evidence="3">The sequence shown here is derived from an EMBL/GenBank/DDBJ whole genome shotgun (WGS) entry which is preliminary data.</text>
</comment>
<feature type="region of interest" description="Disordered" evidence="1">
    <location>
        <begin position="224"/>
        <end position="516"/>
    </location>
</feature>
<reference evidence="3 4" key="1">
    <citation type="submission" date="2023-03" db="EMBL/GenBank/DDBJ databases">
        <title>Genome sequence of Lichtheimia ornata CBS 291.66.</title>
        <authorList>
            <person name="Mohabir J.T."/>
            <person name="Shea T.P."/>
            <person name="Kurbessoian T."/>
            <person name="Berby B."/>
            <person name="Fontaine J."/>
            <person name="Livny J."/>
            <person name="Gnirke A."/>
            <person name="Stajich J.E."/>
            <person name="Cuomo C.A."/>
        </authorList>
    </citation>
    <scope>NUCLEOTIDE SEQUENCE [LARGE SCALE GENOMIC DNA]</scope>
    <source>
        <strain evidence="3">CBS 291.66</strain>
    </source>
</reference>
<dbReference type="GeneID" id="83212509"/>
<dbReference type="InterPro" id="IPR009057">
    <property type="entry name" value="Homeodomain-like_sf"/>
</dbReference>
<feature type="compositionally biased region" description="Acidic residues" evidence="1">
    <location>
        <begin position="275"/>
        <end position="288"/>
    </location>
</feature>
<feature type="domain" description="Myb-like" evidence="2">
    <location>
        <begin position="602"/>
        <end position="654"/>
    </location>
</feature>
<sequence>MSYTAALQEADKTSHSTLSLFNVNAIEDIDGDVLWENFDAVEDSCNKLNRGTSSYLDPIAVGGFILREGSRDIDWVWPVVDRLNLSFFTSVVWSNSGSYDEAISVFFQLLVPEHLHDRDEVIDMFLDLVTRRKLGEKGWPTDEYTMQEVVNKMKEDIENDMEDEDQSLRERVLNAFNKRYGHVDTMPWDDLEHMTHPQRMKETWFKLLPIVLGAIENKVDLQQAKGNGSGNAIEISDDDNDSNAEKEDGQEDDFYDAPTYFGNDGDREDYKFESIDDEFDELEDEHETPDESHTGMKRSHNQEEDDVGPVDKRKRREPVVISEWSAVEPSQESYSNREGENDDISGAWGEDSGSNIEDDYRDGAPLSGGYSVRAPGYARRSTSHSSISSVPRFHENASSSLVDPDPHFNGEETSNHSDNRMENENGSSQAERLPHGLANTINLGAVSPIPPSTPSPNRSSTPSPTQSAIQSPTRPPNQSSTQSAIQSTTRPPIQSTTQSAIQSSDDHPTTSNLASYRSRIEERGDIARSGTTRAHNPLLISHTSNAQQQDDQINNQPSASVTATLPIQPRRRHHRRELPDIEIDNATAPVPQQQNGDRLRKLNEYWTDEEVAALDEGLRTYSRRWVAIKARFPDTLRNRTNVQLKDKARNIARQRRKEGLPLEHYEGCG</sequence>